<feature type="region of interest" description="Disordered" evidence="2">
    <location>
        <begin position="190"/>
        <end position="217"/>
    </location>
</feature>
<dbReference type="OrthoDB" id="29853at2759"/>
<evidence type="ECO:0000313" key="3">
    <source>
        <dbReference type="EMBL" id="PSR88262.1"/>
    </source>
</evidence>
<dbReference type="FunCoup" id="A0A2R6PB64">
    <property type="interactions" value="1010"/>
</dbReference>
<feature type="region of interest" description="Disordered" evidence="2">
    <location>
        <begin position="272"/>
        <end position="414"/>
    </location>
</feature>
<dbReference type="InterPro" id="IPR042277">
    <property type="entry name" value="IST1-like"/>
</dbReference>
<dbReference type="STRING" id="1590841.A0A2R6PB64"/>
<protein>
    <submittedName>
        <fullName evidence="3">IST1-like protein</fullName>
    </submittedName>
</protein>
<sequence length="469" mass="52897">MGKKLDTLLRRNFKSSRLNPQVNLAISRLAVLRKQRQVRCSLAQADVVQILNVDHHDRALIRVEQVIKEQNMLDVFVMMESYCHLLAERNNLIEQEKVCPEELKEAVSSMLYASTRCGEFPELQEMREIFTSRFGKEFVACATELRNNCGVNPKMIQKLSTRQPSLENRLKVLKEIASENNIVLQMEKHSTEENLETEQKQHQSKPVSGGSKAGDNLNNFHNDIEDMEGLSDSMRGARKYKDVAEAAKAAFKSAAYAAEAAKAAVELSRSEFHSSNDQSGHSFGKREVTDEHNTMKSELQTTEENNSKRIEDQNVGVGFEKVNSVQNYNSGSEDDEIRSEERAEESELSKRVLPGFNSDSDEDVAKVTTMDLEVVGDQTRPMETGINFDDSDDENKNEGGRVLLSSTHDTGIDMKPSILVNEDLGSKKSNITVDEDLSERDGAKPNRYQKRFSLRSQVGLKARLRAWKS</sequence>
<dbReference type="FunFam" id="1.20.1260.60:FF:000002">
    <property type="entry name" value="Vacuolar protein sorting-associated protein IST1"/>
    <property type="match status" value="1"/>
</dbReference>
<feature type="compositionally biased region" description="Basic and acidic residues" evidence="2">
    <location>
        <begin position="190"/>
        <end position="201"/>
    </location>
</feature>
<reference evidence="4" key="2">
    <citation type="journal article" date="2018" name="BMC Genomics">
        <title>A manually annotated Actinidia chinensis var. chinensis (kiwifruit) genome highlights the challenges associated with draft genomes and gene prediction in plants.</title>
        <authorList>
            <person name="Pilkington S.M."/>
            <person name="Crowhurst R."/>
            <person name="Hilario E."/>
            <person name="Nardozza S."/>
            <person name="Fraser L."/>
            <person name="Peng Y."/>
            <person name="Gunaseelan K."/>
            <person name="Simpson R."/>
            <person name="Tahir J."/>
            <person name="Deroles S.C."/>
            <person name="Templeton K."/>
            <person name="Luo Z."/>
            <person name="Davy M."/>
            <person name="Cheng C."/>
            <person name="McNeilage M."/>
            <person name="Scaglione D."/>
            <person name="Liu Y."/>
            <person name="Zhang Q."/>
            <person name="Datson P."/>
            <person name="De Silva N."/>
            <person name="Gardiner S.E."/>
            <person name="Bassett H."/>
            <person name="Chagne D."/>
            <person name="McCallum J."/>
            <person name="Dzierzon H."/>
            <person name="Deng C."/>
            <person name="Wang Y.Y."/>
            <person name="Barron L."/>
            <person name="Manako K."/>
            <person name="Bowen J."/>
            <person name="Foster T.M."/>
            <person name="Erridge Z.A."/>
            <person name="Tiffin H."/>
            <person name="Waite C.N."/>
            <person name="Davies K.M."/>
            <person name="Grierson E.P."/>
            <person name="Laing W.A."/>
            <person name="Kirk R."/>
            <person name="Chen X."/>
            <person name="Wood M."/>
            <person name="Montefiori M."/>
            <person name="Brummell D.A."/>
            <person name="Schwinn K.E."/>
            <person name="Catanach A."/>
            <person name="Fullerton C."/>
            <person name="Li D."/>
            <person name="Meiyalaghan S."/>
            <person name="Nieuwenhuizen N."/>
            <person name="Read N."/>
            <person name="Prakash R."/>
            <person name="Hunter D."/>
            <person name="Zhang H."/>
            <person name="McKenzie M."/>
            <person name="Knabel M."/>
            <person name="Harris A."/>
            <person name="Allan A.C."/>
            <person name="Gleave A."/>
            <person name="Chen A."/>
            <person name="Janssen B.J."/>
            <person name="Plunkett B."/>
            <person name="Ampomah-Dwamena C."/>
            <person name="Voogd C."/>
            <person name="Leif D."/>
            <person name="Lafferty D."/>
            <person name="Souleyre E.J.F."/>
            <person name="Varkonyi-Gasic E."/>
            <person name="Gambi F."/>
            <person name="Hanley J."/>
            <person name="Yao J.L."/>
            <person name="Cheung J."/>
            <person name="David K.M."/>
            <person name="Warren B."/>
            <person name="Marsh K."/>
            <person name="Snowden K.C."/>
            <person name="Lin-Wang K."/>
            <person name="Brian L."/>
            <person name="Martinez-Sanchez M."/>
            <person name="Wang M."/>
            <person name="Ileperuma N."/>
            <person name="Macnee N."/>
            <person name="Campin R."/>
            <person name="McAtee P."/>
            <person name="Drummond R.S.M."/>
            <person name="Espley R.V."/>
            <person name="Ireland H.S."/>
            <person name="Wu R."/>
            <person name="Atkinson R.G."/>
            <person name="Karunairetnam S."/>
            <person name="Bulley S."/>
            <person name="Chunkath S."/>
            <person name="Hanley Z."/>
            <person name="Storey R."/>
            <person name="Thrimawithana A.H."/>
            <person name="Thomson S."/>
            <person name="David C."/>
            <person name="Testolin R."/>
            <person name="Huang H."/>
            <person name="Hellens R.P."/>
            <person name="Schaffer R.J."/>
        </authorList>
    </citation>
    <scope>NUCLEOTIDE SEQUENCE [LARGE SCALE GENOMIC DNA]</scope>
    <source>
        <strain evidence="4">cv. Red5</strain>
    </source>
</reference>
<reference evidence="3 4" key="1">
    <citation type="submission" date="2017-07" db="EMBL/GenBank/DDBJ databases">
        <title>An improved, manually edited Actinidia chinensis var. chinensis (kiwifruit) genome highlights the challenges associated with draft genomes and gene prediction in plants.</title>
        <authorList>
            <person name="Pilkington S."/>
            <person name="Crowhurst R."/>
            <person name="Hilario E."/>
            <person name="Nardozza S."/>
            <person name="Fraser L."/>
            <person name="Peng Y."/>
            <person name="Gunaseelan K."/>
            <person name="Simpson R."/>
            <person name="Tahir J."/>
            <person name="Deroles S."/>
            <person name="Templeton K."/>
            <person name="Luo Z."/>
            <person name="Davy M."/>
            <person name="Cheng C."/>
            <person name="Mcneilage M."/>
            <person name="Scaglione D."/>
            <person name="Liu Y."/>
            <person name="Zhang Q."/>
            <person name="Datson P."/>
            <person name="De Silva N."/>
            <person name="Gardiner S."/>
            <person name="Bassett H."/>
            <person name="Chagne D."/>
            <person name="Mccallum J."/>
            <person name="Dzierzon H."/>
            <person name="Deng C."/>
            <person name="Wang Y.-Y."/>
            <person name="Barron N."/>
            <person name="Manako K."/>
            <person name="Bowen J."/>
            <person name="Foster T."/>
            <person name="Erridge Z."/>
            <person name="Tiffin H."/>
            <person name="Waite C."/>
            <person name="Davies K."/>
            <person name="Grierson E."/>
            <person name="Laing W."/>
            <person name="Kirk R."/>
            <person name="Chen X."/>
            <person name="Wood M."/>
            <person name="Montefiori M."/>
            <person name="Brummell D."/>
            <person name="Schwinn K."/>
            <person name="Catanach A."/>
            <person name="Fullerton C."/>
            <person name="Li D."/>
            <person name="Meiyalaghan S."/>
            <person name="Nieuwenhuizen N."/>
            <person name="Read N."/>
            <person name="Prakash R."/>
            <person name="Hunter D."/>
            <person name="Zhang H."/>
            <person name="Mckenzie M."/>
            <person name="Knabel M."/>
            <person name="Harris A."/>
            <person name="Allan A."/>
            <person name="Chen A."/>
            <person name="Janssen B."/>
            <person name="Plunkett B."/>
            <person name="Dwamena C."/>
            <person name="Voogd C."/>
            <person name="Leif D."/>
            <person name="Lafferty D."/>
            <person name="Souleyre E."/>
            <person name="Varkonyi-Gasic E."/>
            <person name="Gambi F."/>
            <person name="Hanley J."/>
            <person name="Yao J.-L."/>
            <person name="Cheung J."/>
            <person name="David K."/>
            <person name="Warren B."/>
            <person name="Marsh K."/>
            <person name="Snowden K."/>
            <person name="Lin-Wang K."/>
            <person name="Brian L."/>
            <person name="Martinez-Sanchez M."/>
            <person name="Wang M."/>
            <person name="Ileperuma N."/>
            <person name="Macnee N."/>
            <person name="Campin R."/>
            <person name="Mcatee P."/>
            <person name="Drummond R."/>
            <person name="Espley R."/>
            <person name="Ireland H."/>
            <person name="Wu R."/>
            <person name="Atkinson R."/>
            <person name="Karunairetnam S."/>
            <person name="Bulley S."/>
            <person name="Chunkath S."/>
            <person name="Hanley Z."/>
            <person name="Storey R."/>
            <person name="Thrimawithana A."/>
            <person name="Thomson S."/>
            <person name="David C."/>
            <person name="Testolin R."/>
        </authorList>
    </citation>
    <scope>NUCLEOTIDE SEQUENCE [LARGE SCALE GENOMIC DNA]</scope>
    <source>
        <strain evidence="4">cv. Red5</strain>
        <tissue evidence="3">Young leaf</tissue>
    </source>
</reference>
<dbReference type="GO" id="GO:0015031">
    <property type="term" value="P:protein transport"/>
    <property type="evidence" value="ECO:0007669"/>
    <property type="project" value="InterPro"/>
</dbReference>
<evidence type="ECO:0000313" key="4">
    <source>
        <dbReference type="Proteomes" id="UP000241394"/>
    </source>
</evidence>
<dbReference type="OMA" id="IFTEVIE"/>
<dbReference type="Gene3D" id="1.20.1260.60">
    <property type="entry name" value="Vacuolar protein sorting-associated protein Ist1"/>
    <property type="match status" value="1"/>
</dbReference>
<feature type="compositionally biased region" description="Basic and acidic residues" evidence="2">
    <location>
        <begin position="339"/>
        <end position="350"/>
    </location>
</feature>
<dbReference type="Pfam" id="PF03398">
    <property type="entry name" value="Ist1"/>
    <property type="match status" value="1"/>
</dbReference>
<feature type="region of interest" description="Disordered" evidence="2">
    <location>
        <begin position="428"/>
        <end position="448"/>
    </location>
</feature>
<dbReference type="Gramene" id="PSR88262">
    <property type="protein sequence ID" value="PSR88262"/>
    <property type="gene ID" value="CEY00_Acc31291"/>
</dbReference>
<dbReference type="EMBL" id="NKQK01000027">
    <property type="protein sequence ID" value="PSR88262.1"/>
    <property type="molecule type" value="Genomic_DNA"/>
</dbReference>
<comment type="caution">
    <text evidence="3">The sequence shown here is derived from an EMBL/GenBank/DDBJ whole genome shotgun (WGS) entry which is preliminary data.</text>
</comment>
<proteinExistence type="inferred from homology"/>
<feature type="compositionally biased region" description="Basic and acidic residues" evidence="2">
    <location>
        <begin position="284"/>
        <end position="295"/>
    </location>
</feature>
<dbReference type="PANTHER" id="PTHR12161">
    <property type="entry name" value="IST1 FAMILY MEMBER"/>
    <property type="match status" value="1"/>
</dbReference>
<name>A0A2R6PB64_ACTCC</name>
<gene>
    <name evidence="3" type="ORF">CEY00_Acc31291</name>
</gene>
<keyword evidence="4" id="KW-1185">Reference proteome</keyword>
<dbReference type="PANTHER" id="PTHR12161:SF16">
    <property type="entry name" value="REGULATOR OF VPS4 ACTIVITY IN THE MVB PATHWAY PROTEIN"/>
    <property type="match status" value="1"/>
</dbReference>
<dbReference type="InterPro" id="IPR005061">
    <property type="entry name" value="Ist1"/>
</dbReference>
<dbReference type="AlphaFoldDB" id="A0A2R6PB64"/>
<dbReference type="Proteomes" id="UP000241394">
    <property type="component" value="Chromosome LG27"/>
</dbReference>
<evidence type="ECO:0000256" key="1">
    <source>
        <dbReference type="ARBA" id="ARBA00005536"/>
    </source>
</evidence>
<accession>A0A2R6PB64</accession>
<organism evidence="3 4">
    <name type="scientific">Actinidia chinensis var. chinensis</name>
    <name type="common">Chinese soft-hair kiwi</name>
    <dbReference type="NCBI Taxonomy" id="1590841"/>
    <lineage>
        <taxon>Eukaryota</taxon>
        <taxon>Viridiplantae</taxon>
        <taxon>Streptophyta</taxon>
        <taxon>Embryophyta</taxon>
        <taxon>Tracheophyta</taxon>
        <taxon>Spermatophyta</taxon>
        <taxon>Magnoliopsida</taxon>
        <taxon>eudicotyledons</taxon>
        <taxon>Gunneridae</taxon>
        <taxon>Pentapetalae</taxon>
        <taxon>asterids</taxon>
        <taxon>Ericales</taxon>
        <taxon>Actinidiaceae</taxon>
        <taxon>Actinidia</taxon>
    </lineage>
</organism>
<comment type="similarity">
    <text evidence="1">Belongs to the IST1 family.</text>
</comment>
<dbReference type="InParanoid" id="A0A2R6PB64"/>
<evidence type="ECO:0000256" key="2">
    <source>
        <dbReference type="SAM" id="MobiDB-lite"/>
    </source>
</evidence>